<evidence type="ECO:0000256" key="1">
    <source>
        <dbReference type="ARBA" id="ARBA00022801"/>
    </source>
</evidence>
<dbReference type="InterPro" id="IPR005034">
    <property type="entry name" value="Dicer_dimerisation"/>
</dbReference>
<evidence type="ECO:0000259" key="3">
    <source>
        <dbReference type="PROSITE" id="PS51327"/>
    </source>
</evidence>
<sequence length="589" mass="67705">MSDIIAIIFSKSNIFFQQLLNLVKNMLIENLLESITLKDTRLHKVTDAPILVQIYKSLVKSYLDTMMEIGNYNRSQNTQFFQNQCYSNANTGYSTKHVLVLRIIQEYPLVNHLLSDKFKLTKLVVIFILKSLQFSFINTILISDPITPCYYLSKIVKSFKSGNHSIEDENCRRYIIDIINYTKYILTNFKTTEIFGMVMDIGMLRYSGAIKQFNSVNCYNMSINRGNCKSAKNYKNKSKGWKLDTWTNPKFQSDNFKTNMPTKANFQFDTYSEQLYTYTVKSTDTKINLSSAPSILDKYVNSLSRKRYSPDRLTKSISLHHDLYQGIISFPRDCPVKQIIGDASRSKKLAMQKACLKSIIELHKLNALDDYLNPIYSPSSSDISSELSEDLNKESIAPNFVDKSEQYGMRVPKLFNKEILLDENSVYFINIIDLSHLNNIDCDIIPKLGFITSTPLSEDLNIRLYFQGKEVQVSIKQVGASFSMSVKKLKMGITFTKELLKHSLPSYFDIESLVLKLLILPLNISNIASTHINWEEVYDFLKIALENVEDKFAVNVVIRDKLNCRSVNVVKSLLKSIDINTLSHLKKQE</sequence>
<keyword evidence="1" id="KW-0378">Hydrolase</keyword>
<dbReference type="STRING" id="796925.A0A137PII7"/>
<dbReference type="EMBL" id="KQ964420">
    <property type="protein sequence ID" value="KXN74818.1"/>
    <property type="molecule type" value="Genomic_DNA"/>
</dbReference>
<keyword evidence="2" id="KW-0694">RNA-binding</keyword>
<dbReference type="Gene3D" id="3.30.160.380">
    <property type="entry name" value="Dicer dimerisation domain"/>
    <property type="match status" value="1"/>
</dbReference>
<dbReference type="GO" id="GO:0003723">
    <property type="term" value="F:RNA binding"/>
    <property type="evidence" value="ECO:0007669"/>
    <property type="project" value="UniProtKB-UniRule"/>
</dbReference>
<evidence type="ECO:0000313" key="4">
    <source>
        <dbReference type="EMBL" id="KXN74818.1"/>
    </source>
</evidence>
<feature type="domain" description="Dicer dsRNA-binding fold" evidence="3">
    <location>
        <begin position="292"/>
        <end position="382"/>
    </location>
</feature>
<dbReference type="Proteomes" id="UP000070444">
    <property type="component" value="Unassembled WGS sequence"/>
</dbReference>
<evidence type="ECO:0000313" key="5">
    <source>
        <dbReference type="Proteomes" id="UP000070444"/>
    </source>
</evidence>
<dbReference type="GO" id="GO:0016891">
    <property type="term" value="F:RNA endonuclease activity producing 5'-phosphomonoesters, hydrolytic mechanism"/>
    <property type="evidence" value="ECO:0007669"/>
    <property type="project" value="InterPro"/>
</dbReference>
<name>A0A137PII7_CONC2</name>
<dbReference type="InterPro" id="IPR038248">
    <property type="entry name" value="Dicer_dimer_sf"/>
</dbReference>
<protein>
    <recommendedName>
        <fullName evidence="3">Dicer dsRNA-binding fold domain-containing protein</fullName>
    </recommendedName>
</protein>
<keyword evidence="5" id="KW-1185">Reference proteome</keyword>
<reference evidence="4 5" key="1">
    <citation type="journal article" date="2015" name="Genome Biol. Evol.">
        <title>Phylogenomic analyses indicate that early fungi evolved digesting cell walls of algal ancestors of land plants.</title>
        <authorList>
            <person name="Chang Y."/>
            <person name="Wang S."/>
            <person name="Sekimoto S."/>
            <person name="Aerts A.L."/>
            <person name="Choi C."/>
            <person name="Clum A."/>
            <person name="LaButti K.M."/>
            <person name="Lindquist E.A."/>
            <person name="Yee Ngan C."/>
            <person name="Ohm R.A."/>
            <person name="Salamov A.A."/>
            <person name="Grigoriev I.V."/>
            <person name="Spatafora J.W."/>
            <person name="Berbee M.L."/>
        </authorList>
    </citation>
    <scope>NUCLEOTIDE SEQUENCE [LARGE SCALE GENOMIC DNA]</scope>
    <source>
        <strain evidence="4 5">NRRL 28638</strain>
    </source>
</reference>
<dbReference type="Pfam" id="PF03368">
    <property type="entry name" value="Dicer_dimer"/>
    <property type="match status" value="1"/>
</dbReference>
<gene>
    <name evidence="4" type="ORF">CONCODRAFT_67264</name>
</gene>
<proteinExistence type="predicted"/>
<evidence type="ECO:0000256" key="2">
    <source>
        <dbReference type="PROSITE-ProRule" id="PRU00657"/>
    </source>
</evidence>
<dbReference type="AlphaFoldDB" id="A0A137PII7"/>
<dbReference type="PROSITE" id="PS51327">
    <property type="entry name" value="DICER_DSRBF"/>
    <property type="match status" value="1"/>
</dbReference>
<organism evidence="4 5">
    <name type="scientific">Conidiobolus coronatus (strain ATCC 28846 / CBS 209.66 / NRRL 28638)</name>
    <name type="common">Delacroixia coronata</name>
    <dbReference type="NCBI Taxonomy" id="796925"/>
    <lineage>
        <taxon>Eukaryota</taxon>
        <taxon>Fungi</taxon>
        <taxon>Fungi incertae sedis</taxon>
        <taxon>Zoopagomycota</taxon>
        <taxon>Entomophthoromycotina</taxon>
        <taxon>Entomophthoromycetes</taxon>
        <taxon>Entomophthorales</taxon>
        <taxon>Ancylistaceae</taxon>
        <taxon>Conidiobolus</taxon>
    </lineage>
</organism>
<dbReference type="PANTHER" id="PTHR14950">
    <property type="entry name" value="DICER-RELATED"/>
    <property type="match status" value="1"/>
</dbReference>
<accession>A0A137PII7</accession>